<dbReference type="PANTHER" id="PTHR44846:SF1">
    <property type="entry name" value="MANNOSYL-D-GLYCERATE TRANSPORT_METABOLISM SYSTEM REPRESSOR MNGR-RELATED"/>
    <property type="match status" value="1"/>
</dbReference>
<dbReference type="SMART" id="SM00345">
    <property type="entry name" value="HTH_GNTR"/>
    <property type="match status" value="1"/>
</dbReference>
<dbReference type="CDD" id="cd07377">
    <property type="entry name" value="WHTH_GntR"/>
    <property type="match status" value="1"/>
</dbReference>
<dbReference type="GO" id="GO:0045892">
    <property type="term" value="P:negative regulation of DNA-templated transcription"/>
    <property type="evidence" value="ECO:0007669"/>
    <property type="project" value="TreeGrafter"/>
</dbReference>
<keyword evidence="2" id="KW-0238">DNA-binding</keyword>
<dbReference type="Gene3D" id="1.10.10.10">
    <property type="entry name" value="Winged helix-like DNA-binding domain superfamily/Winged helix DNA-binding domain"/>
    <property type="match status" value="1"/>
</dbReference>
<accession>A0A9W6R8X0</accession>
<evidence type="ECO:0000256" key="1">
    <source>
        <dbReference type="ARBA" id="ARBA00023015"/>
    </source>
</evidence>
<dbReference type="PANTHER" id="PTHR44846">
    <property type="entry name" value="MANNOSYL-D-GLYCERATE TRANSPORT/METABOLISM SYSTEM REPRESSOR MNGR-RELATED"/>
    <property type="match status" value="1"/>
</dbReference>
<dbReference type="Proteomes" id="UP001165136">
    <property type="component" value="Unassembled WGS sequence"/>
</dbReference>
<proteinExistence type="predicted"/>
<evidence type="ECO:0000256" key="2">
    <source>
        <dbReference type="ARBA" id="ARBA00023125"/>
    </source>
</evidence>
<protein>
    <recommendedName>
        <fullName evidence="5">HTH gntR-type domain-containing protein</fullName>
    </recommendedName>
</protein>
<keyword evidence="7" id="KW-1185">Reference proteome</keyword>
<evidence type="ECO:0000313" key="7">
    <source>
        <dbReference type="Proteomes" id="UP001165136"/>
    </source>
</evidence>
<feature type="domain" description="HTH gntR-type" evidence="5">
    <location>
        <begin position="26"/>
        <end position="94"/>
    </location>
</feature>
<evidence type="ECO:0000256" key="4">
    <source>
        <dbReference type="SAM" id="MobiDB-lite"/>
    </source>
</evidence>
<dbReference type="PROSITE" id="PS50949">
    <property type="entry name" value="HTH_GNTR"/>
    <property type="match status" value="1"/>
</dbReference>
<dbReference type="GO" id="GO:0003677">
    <property type="term" value="F:DNA binding"/>
    <property type="evidence" value="ECO:0007669"/>
    <property type="project" value="UniProtKB-KW"/>
</dbReference>
<dbReference type="InterPro" id="IPR036390">
    <property type="entry name" value="WH_DNA-bd_sf"/>
</dbReference>
<organism evidence="6 7">
    <name type="scientific">Amycolatopsis taiwanensis</name>
    <dbReference type="NCBI Taxonomy" id="342230"/>
    <lineage>
        <taxon>Bacteria</taxon>
        <taxon>Bacillati</taxon>
        <taxon>Actinomycetota</taxon>
        <taxon>Actinomycetes</taxon>
        <taxon>Pseudonocardiales</taxon>
        <taxon>Pseudonocardiaceae</taxon>
        <taxon>Amycolatopsis</taxon>
    </lineage>
</organism>
<dbReference type="SUPFAM" id="SSF46785">
    <property type="entry name" value="Winged helix' DNA-binding domain"/>
    <property type="match status" value="1"/>
</dbReference>
<evidence type="ECO:0000256" key="3">
    <source>
        <dbReference type="ARBA" id="ARBA00023163"/>
    </source>
</evidence>
<dbReference type="Pfam" id="PF00392">
    <property type="entry name" value="GntR"/>
    <property type="match status" value="1"/>
</dbReference>
<comment type="caution">
    <text evidence="6">The sequence shown here is derived from an EMBL/GenBank/DDBJ whole genome shotgun (WGS) entry which is preliminary data.</text>
</comment>
<feature type="compositionally biased region" description="Basic and acidic residues" evidence="4">
    <location>
        <begin position="109"/>
        <end position="121"/>
    </location>
</feature>
<keyword evidence="1" id="KW-0805">Transcription regulation</keyword>
<dbReference type="InterPro" id="IPR000524">
    <property type="entry name" value="Tscrpt_reg_HTH_GntR"/>
</dbReference>
<name>A0A9W6R8X0_9PSEU</name>
<gene>
    <name evidence="6" type="ORF">Atai01_79750</name>
</gene>
<feature type="region of interest" description="Disordered" evidence="4">
    <location>
        <begin position="101"/>
        <end position="121"/>
    </location>
</feature>
<dbReference type="GO" id="GO:0003700">
    <property type="term" value="F:DNA-binding transcription factor activity"/>
    <property type="evidence" value="ECO:0007669"/>
    <property type="project" value="InterPro"/>
</dbReference>
<dbReference type="InterPro" id="IPR050679">
    <property type="entry name" value="Bact_HTH_transcr_reg"/>
</dbReference>
<dbReference type="InterPro" id="IPR036388">
    <property type="entry name" value="WH-like_DNA-bd_sf"/>
</dbReference>
<keyword evidence="3" id="KW-0804">Transcription</keyword>
<dbReference type="AlphaFoldDB" id="A0A9W6R8X0"/>
<reference evidence="6" key="1">
    <citation type="submission" date="2023-03" db="EMBL/GenBank/DDBJ databases">
        <title>Amycolatopsis taiwanensis NBRC 103393.</title>
        <authorList>
            <person name="Ichikawa N."/>
            <person name="Sato H."/>
            <person name="Tonouchi N."/>
        </authorList>
    </citation>
    <scope>NUCLEOTIDE SEQUENCE</scope>
    <source>
        <strain evidence="6">NBRC 103393</strain>
    </source>
</reference>
<sequence>MSAKAHRDLSEHSSLVVYQFDRDVADYLYVQVAEHLARRIAAGELALNTPLPAEVRLAQQYGVSLGTARRATELLRERGLVVTLPCKGTFVAARPDIEATGDAAMEEPQVDKRVSTQKFDR</sequence>
<dbReference type="EMBL" id="BSTI01000035">
    <property type="protein sequence ID" value="GLY71356.1"/>
    <property type="molecule type" value="Genomic_DNA"/>
</dbReference>
<evidence type="ECO:0000313" key="6">
    <source>
        <dbReference type="EMBL" id="GLY71356.1"/>
    </source>
</evidence>
<evidence type="ECO:0000259" key="5">
    <source>
        <dbReference type="PROSITE" id="PS50949"/>
    </source>
</evidence>